<dbReference type="PATRIC" id="fig|1391654.3.peg.4304"/>
<comment type="caution">
    <text evidence="7">Lacks conserved residue(s) required for the propagation of feature annotation.</text>
</comment>
<gene>
    <name evidence="9" type="ORF">AKJ09_04248</name>
</gene>
<feature type="compositionally biased region" description="Gly residues" evidence="8">
    <location>
        <begin position="1"/>
        <end position="15"/>
    </location>
</feature>
<feature type="transmembrane region" description="Helical" evidence="7">
    <location>
        <begin position="229"/>
        <end position="248"/>
    </location>
</feature>
<keyword evidence="6 7" id="KW-0472">Membrane</keyword>
<evidence type="ECO:0000313" key="10">
    <source>
        <dbReference type="Proteomes" id="UP000064967"/>
    </source>
</evidence>
<dbReference type="Pfam" id="PF02405">
    <property type="entry name" value="MlaE"/>
    <property type="match status" value="1"/>
</dbReference>
<dbReference type="STRING" id="1391654.AKJ09_04248"/>
<sequence>MSALTSGGGGRGGPQDGEPPPSSRASLPAPPSQPSFIQYHRERIENLVLHLGEVSQLTIRTASSIARRPLEIESTMQQLESLGVRSMGIVAVTSLFIGMVMTIQFAFGLQRFGGVEYIPRVIVLSFCRELAPTLTAVIVGGRIGSGMAAEVGAMNVTEQVDAIRALGADPAKKLVLPRVLAAIIVMPLLSTYALALGTAGAVVICATQFDITPNLFLSSSLEAVKLGDFFSGLAKTPVFGFLIAIIGCHFGLGTRGGTEGVGLSTTRTVVAVSIAILISDFFLTKFLFVFQSS</sequence>
<name>A0A0K1PWS2_9BACT</name>
<feature type="transmembrane region" description="Helical" evidence="7">
    <location>
        <begin position="86"/>
        <end position="107"/>
    </location>
</feature>
<evidence type="ECO:0000256" key="8">
    <source>
        <dbReference type="SAM" id="MobiDB-lite"/>
    </source>
</evidence>
<evidence type="ECO:0000256" key="6">
    <source>
        <dbReference type="ARBA" id="ARBA00023136"/>
    </source>
</evidence>
<keyword evidence="3" id="KW-0813">Transport</keyword>
<keyword evidence="5 7" id="KW-1133">Transmembrane helix</keyword>
<evidence type="ECO:0000256" key="4">
    <source>
        <dbReference type="ARBA" id="ARBA00022692"/>
    </source>
</evidence>
<feature type="region of interest" description="Disordered" evidence="8">
    <location>
        <begin position="1"/>
        <end position="32"/>
    </location>
</feature>
<evidence type="ECO:0000313" key="9">
    <source>
        <dbReference type="EMBL" id="AKU97584.1"/>
    </source>
</evidence>
<feature type="transmembrane region" description="Helical" evidence="7">
    <location>
        <begin position="179"/>
        <end position="209"/>
    </location>
</feature>
<dbReference type="AlphaFoldDB" id="A0A0K1PWS2"/>
<feature type="compositionally biased region" description="Pro residues" evidence="8">
    <location>
        <begin position="17"/>
        <end position="32"/>
    </location>
</feature>
<dbReference type="PANTHER" id="PTHR30188">
    <property type="entry name" value="ABC TRANSPORTER PERMEASE PROTEIN-RELATED"/>
    <property type="match status" value="1"/>
</dbReference>
<evidence type="ECO:0000256" key="3">
    <source>
        <dbReference type="ARBA" id="ARBA00022448"/>
    </source>
</evidence>
<dbReference type="RefSeq" id="WP_146648693.1">
    <property type="nucleotide sequence ID" value="NZ_CP012333.1"/>
</dbReference>
<reference evidence="9 10" key="1">
    <citation type="submission" date="2015-08" db="EMBL/GenBank/DDBJ databases">
        <authorList>
            <person name="Babu N.S."/>
            <person name="Beckwith C.J."/>
            <person name="Beseler K.G."/>
            <person name="Brison A."/>
            <person name="Carone J.V."/>
            <person name="Caskin T.P."/>
            <person name="Diamond M."/>
            <person name="Durham M.E."/>
            <person name="Foxe J.M."/>
            <person name="Go M."/>
            <person name="Henderson B.A."/>
            <person name="Jones I.B."/>
            <person name="McGettigan J.A."/>
            <person name="Micheletti S.J."/>
            <person name="Nasrallah M.E."/>
            <person name="Ortiz D."/>
            <person name="Piller C.R."/>
            <person name="Privatt S.R."/>
            <person name="Schneider S.L."/>
            <person name="Sharp S."/>
            <person name="Smith T.C."/>
            <person name="Stanton J.D."/>
            <person name="Ullery H.E."/>
            <person name="Wilson R.J."/>
            <person name="Serrano M.G."/>
            <person name="Buck G."/>
            <person name="Lee V."/>
            <person name="Wang Y."/>
            <person name="Carvalho R."/>
            <person name="Voegtly L."/>
            <person name="Shi R."/>
            <person name="Duckworth R."/>
            <person name="Johnson A."/>
            <person name="Loviza R."/>
            <person name="Walstead R."/>
            <person name="Shah Z."/>
            <person name="Kiflezghi M."/>
            <person name="Wade K."/>
            <person name="Ball S.L."/>
            <person name="Bradley K.W."/>
            <person name="Asai D.J."/>
            <person name="Bowman C.A."/>
            <person name="Russell D.A."/>
            <person name="Pope W.H."/>
            <person name="Jacobs-Sera D."/>
            <person name="Hendrix R.W."/>
            <person name="Hatfull G.F."/>
        </authorList>
    </citation>
    <scope>NUCLEOTIDE SEQUENCE [LARGE SCALE GENOMIC DNA]</scope>
    <source>
        <strain evidence="9 10">DSM 27648</strain>
    </source>
</reference>
<evidence type="ECO:0000256" key="7">
    <source>
        <dbReference type="RuleBase" id="RU362044"/>
    </source>
</evidence>
<dbReference type="InterPro" id="IPR003453">
    <property type="entry name" value="ABC_MlaE_roteobac"/>
</dbReference>
<accession>A0A0K1PWS2</accession>
<evidence type="ECO:0000256" key="1">
    <source>
        <dbReference type="ARBA" id="ARBA00004141"/>
    </source>
</evidence>
<dbReference type="GO" id="GO:0005548">
    <property type="term" value="F:phospholipid transporter activity"/>
    <property type="evidence" value="ECO:0007669"/>
    <property type="project" value="TreeGrafter"/>
</dbReference>
<dbReference type="PANTHER" id="PTHR30188:SF4">
    <property type="entry name" value="PROTEIN TRIGALACTOSYLDIACYLGLYCEROL 1, CHLOROPLASTIC"/>
    <property type="match status" value="1"/>
</dbReference>
<keyword evidence="4 7" id="KW-0812">Transmembrane</keyword>
<dbReference type="Proteomes" id="UP000064967">
    <property type="component" value="Chromosome"/>
</dbReference>
<protein>
    <submittedName>
        <fullName evidence="9">Putative ABC transporter permease protein</fullName>
    </submittedName>
</protein>
<keyword evidence="10" id="KW-1185">Reference proteome</keyword>
<dbReference type="OrthoDB" id="9805022at2"/>
<dbReference type="KEGG" id="llu:AKJ09_04248"/>
<comment type="subcellular location">
    <subcellularLocation>
        <location evidence="1">Membrane</location>
        <topology evidence="1">Multi-pass membrane protein</topology>
    </subcellularLocation>
</comment>
<feature type="transmembrane region" description="Helical" evidence="7">
    <location>
        <begin position="269"/>
        <end position="290"/>
    </location>
</feature>
<organism evidence="9 10">
    <name type="scientific">Labilithrix luteola</name>
    <dbReference type="NCBI Taxonomy" id="1391654"/>
    <lineage>
        <taxon>Bacteria</taxon>
        <taxon>Pseudomonadati</taxon>
        <taxon>Myxococcota</taxon>
        <taxon>Polyangia</taxon>
        <taxon>Polyangiales</taxon>
        <taxon>Labilitrichaceae</taxon>
        <taxon>Labilithrix</taxon>
    </lineage>
</organism>
<dbReference type="EMBL" id="CP012333">
    <property type="protein sequence ID" value="AKU97584.1"/>
    <property type="molecule type" value="Genomic_DNA"/>
</dbReference>
<dbReference type="InterPro" id="IPR030802">
    <property type="entry name" value="Permease_MalE"/>
</dbReference>
<comment type="similarity">
    <text evidence="2 7">Belongs to the MlaE permease family.</text>
</comment>
<proteinExistence type="inferred from homology"/>
<evidence type="ECO:0000256" key="2">
    <source>
        <dbReference type="ARBA" id="ARBA00007556"/>
    </source>
</evidence>
<evidence type="ECO:0000256" key="5">
    <source>
        <dbReference type="ARBA" id="ARBA00022989"/>
    </source>
</evidence>
<dbReference type="GO" id="GO:0043190">
    <property type="term" value="C:ATP-binding cassette (ABC) transporter complex"/>
    <property type="evidence" value="ECO:0007669"/>
    <property type="project" value="InterPro"/>
</dbReference>
<dbReference type="NCBIfam" id="TIGR00056">
    <property type="entry name" value="MlaE family lipid ABC transporter permease subunit"/>
    <property type="match status" value="1"/>
</dbReference>